<dbReference type="EMBL" id="QTTT01000001">
    <property type="protein sequence ID" value="REF00464.1"/>
    <property type="molecule type" value="Genomic_DNA"/>
</dbReference>
<name>A0A3D9T282_9ACTN</name>
<feature type="compositionally biased region" description="Low complexity" evidence="1">
    <location>
        <begin position="1"/>
        <end position="12"/>
    </location>
</feature>
<sequence length="426" mass="46195">MTTPARSPGTRSTSKRPPRSPPRWRSGTRSGARANPAGTRAASPLGLPSRPRLGLHLRSSGPGDGRPEGPAHLLQKGRAPQPRHDRTAEGNLQPDVPNPTARIGPPRHTHRAAQAQLSLAEIDAAICRFIHQVYNLRRHSETKTAPQPDGSPARSSRACPTASNNLTCYSSPSPNPARSAPTASNSSRWAAASTRSWPSTPAKRPPSATTPGHHRDPRLPTPPRRQRGVPVPGGLQRAVRTDRRPQRDHRRPQRPTHTAARPSEQPLRRRRPSLGRAGAGLSAEVKSSSPSGGVALSQLARPGSVREAGRGSQRVMCRTRRRRRGSSVRWIRCRSCGEILPAGQHGVLDPRHQAAPEVGADEDDRERGDLLRLDERDGVQAPVQGAEAAGRTLKACEYLTNTVLRTRPTEAPCHRQMSPTRRTLGP</sequence>
<keyword evidence="3" id="KW-1185">Reference proteome</keyword>
<evidence type="ECO:0000256" key="1">
    <source>
        <dbReference type="SAM" id="MobiDB-lite"/>
    </source>
</evidence>
<feature type="compositionally biased region" description="Low complexity" evidence="1">
    <location>
        <begin position="43"/>
        <end position="61"/>
    </location>
</feature>
<organism evidence="2 3">
    <name type="scientific">Thermomonospora umbrina</name>
    <dbReference type="NCBI Taxonomy" id="111806"/>
    <lineage>
        <taxon>Bacteria</taxon>
        <taxon>Bacillati</taxon>
        <taxon>Actinomycetota</taxon>
        <taxon>Actinomycetes</taxon>
        <taxon>Streptosporangiales</taxon>
        <taxon>Thermomonosporaceae</taxon>
        <taxon>Thermomonospora</taxon>
    </lineage>
</organism>
<evidence type="ECO:0000313" key="2">
    <source>
        <dbReference type="EMBL" id="REF00464.1"/>
    </source>
</evidence>
<feature type="compositionally biased region" description="Low complexity" evidence="1">
    <location>
        <begin position="170"/>
        <end position="202"/>
    </location>
</feature>
<accession>A0A3D9T282</accession>
<proteinExistence type="predicted"/>
<comment type="caution">
    <text evidence="2">The sequence shown here is derived from an EMBL/GenBank/DDBJ whole genome shotgun (WGS) entry which is preliminary data.</text>
</comment>
<protein>
    <submittedName>
        <fullName evidence="2">Uncharacterized protein</fullName>
    </submittedName>
</protein>
<gene>
    <name evidence="2" type="ORF">DFJ69_6002</name>
</gene>
<reference evidence="2 3" key="1">
    <citation type="submission" date="2018-08" db="EMBL/GenBank/DDBJ databases">
        <title>Sequencing the genomes of 1000 actinobacteria strains.</title>
        <authorList>
            <person name="Klenk H.-P."/>
        </authorList>
    </citation>
    <scope>NUCLEOTIDE SEQUENCE [LARGE SCALE GENOMIC DNA]</scope>
    <source>
        <strain evidence="2 3">DSM 43927</strain>
    </source>
</reference>
<dbReference type="Proteomes" id="UP000256661">
    <property type="component" value="Unassembled WGS sequence"/>
</dbReference>
<evidence type="ECO:0000313" key="3">
    <source>
        <dbReference type="Proteomes" id="UP000256661"/>
    </source>
</evidence>
<dbReference type="AlphaFoldDB" id="A0A3D9T282"/>
<feature type="region of interest" description="Disordered" evidence="1">
    <location>
        <begin position="1"/>
        <end position="114"/>
    </location>
</feature>
<feature type="region of interest" description="Disordered" evidence="1">
    <location>
        <begin position="140"/>
        <end position="321"/>
    </location>
</feature>